<gene>
    <name evidence="2" type="ORF">Pmani_007215</name>
</gene>
<keyword evidence="3" id="KW-1185">Reference proteome</keyword>
<dbReference type="AlphaFoldDB" id="A0AAE1Q8U2"/>
<dbReference type="PROSITE" id="PS51406">
    <property type="entry name" value="FIBRINOGEN_C_2"/>
    <property type="match status" value="1"/>
</dbReference>
<dbReference type="PANTHER" id="PTHR19143">
    <property type="entry name" value="FIBRINOGEN/TENASCIN/ANGIOPOEITIN"/>
    <property type="match status" value="1"/>
</dbReference>
<dbReference type="GO" id="GO:0005615">
    <property type="term" value="C:extracellular space"/>
    <property type="evidence" value="ECO:0007669"/>
    <property type="project" value="TreeGrafter"/>
</dbReference>
<dbReference type="InterPro" id="IPR002181">
    <property type="entry name" value="Fibrinogen_a/b/g_C_dom"/>
</dbReference>
<name>A0AAE1Q8U2_9EUCA</name>
<dbReference type="InterPro" id="IPR036056">
    <property type="entry name" value="Fibrinogen-like_C"/>
</dbReference>
<proteinExistence type="predicted"/>
<dbReference type="Pfam" id="PF00147">
    <property type="entry name" value="Fibrinogen_C"/>
    <property type="match status" value="1"/>
</dbReference>
<dbReference type="Proteomes" id="UP001292094">
    <property type="component" value="Unassembled WGS sequence"/>
</dbReference>
<evidence type="ECO:0000313" key="2">
    <source>
        <dbReference type="EMBL" id="KAK4322013.1"/>
    </source>
</evidence>
<dbReference type="PANTHER" id="PTHR19143:SF458">
    <property type="entry name" value="FIBRINOGEN C-TERMINAL DOMAIN-CONTAINING PROTEIN-RELATED"/>
    <property type="match status" value="1"/>
</dbReference>
<comment type="caution">
    <text evidence="2">The sequence shown here is derived from an EMBL/GenBank/DDBJ whole genome shotgun (WGS) entry which is preliminary data.</text>
</comment>
<dbReference type="NCBIfam" id="NF040941">
    <property type="entry name" value="GGGWT_bact"/>
    <property type="match status" value="1"/>
</dbReference>
<feature type="domain" description="Fibrinogen C-terminal" evidence="1">
    <location>
        <begin position="29"/>
        <end position="217"/>
    </location>
</feature>
<sequence length="268" mass="30783">MYWVVVSNGDVLYWVVVSNGDVLGDGEWLGILVRQADCADILMRGNTTSGMYDIYPFTCKCDAKKVWVWCDMDTDGGGWTVFLTRQKQFPQLNFNRTWVEYKRGFGDPYREYWIGNEVLHLLTHARSYTVRMNREQVSGGLSYTTWESMLVDDETNRYRLLLSGKKEGETHNDHFIHNNHRYFTTYDRDNDGTSSNNAVKFGGGWWYNNVCLYPTANNFTGPSLKISSYSNLPPVSGVRFMLRPKICDSSSKTIHLRDKLCSTCTGGK</sequence>
<dbReference type="SUPFAM" id="SSF56496">
    <property type="entry name" value="Fibrinogen C-terminal domain-like"/>
    <property type="match status" value="1"/>
</dbReference>
<dbReference type="Gene3D" id="3.90.215.10">
    <property type="entry name" value="Gamma Fibrinogen, chain A, domain 1"/>
    <property type="match status" value="1"/>
</dbReference>
<reference evidence="2" key="1">
    <citation type="submission" date="2023-11" db="EMBL/GenBank/DDBJ databases">
        <title>Genome assemblies of two species of porcelain crab, Petrolisthes cinctipes and Petrolisthes manimaculis (Anomura: Porcellanidae).</title>
        <authorList>
            <person name="Angst P."/>
        </authorList>
    </citation>
    <scope>NUCLEOTIDE SEQUENCE</scope>
    <source>
        <strain evidence="2">PB745_02</strain>
        <tissue evidence="2">Gill</tissue>
    </source>
</reference>
<dbReference type="InterPro" id="IPR014716">
    <property type="entry name" value="Fibrinogen_a/b/g_C_1"/>
</dbReference>
<protein>
    <recommendedName>
        <fullName evidence="1">Fibrinogen C-terminal domain-containing protein</fullName>
    </recommendedName>
</protein>
<accession>A0AAE1Q8U2</accession>
<evidence type="ECO:0000259" key="1">
    <source>
        <dbReference type="PROSITE" id="PS51406"/>
    </source>
</evidence>
<dbReference type="SMART" id="SM00186">
    <property type="entry name" value="FBG"/>
    <property type="match status" value="1"/>
</dbReference>
<organism evidence="2 3">
    <name type="scientific">Petrolisthes manimaculis</name>
    <dbReference type="NCBI Taxonomy" id="1843537"/>
    <lineage>
        <taxon>Eukaryota</taxon>
        <taxon>Metazoa</taxon>
        <taxon>Ecdysozoa</taxon>
        <taxon>Arthropoda</taxon>
        <taxon>Crustacea</taxon>
        <taxon>Multicrustacea</taxon>
        <taxon>Malacostraca</taxon>
        <taxon>Eumalacostraca</taxon>
        <taxon>Eucarida</taxon>
        <taxon>Decapoda</taxon>
        <taxon>Pleocyemata</taxon>
        <taxon>Anomura</taxon>
        <taxon>Galatheoidea</taxon>
        <taxon>Porcellanidae</taxon>
        <taxon>Petrolisthes</taxon>
    </lineage>
</organism>
<dbReference type="InterPro" id="IPR050373">
    <property type="entry name" value="Fibrinogen_C-term_domain"/>
</dbReference>
<evidence type="ECO:0000313" key="3">
    <source>
        <dbReference type="Proteomes" id="UP001292094"/>
    </source>
</evidence>
<dbReference type="EMBL" id="JAWZYT010000544">
    <property type="protein sequence ID" value="KAK4322013.1"/>
    <property type="molecule type" value="Genomic_DNA"/>
</dbReference>